<dbReference type="InterPro" id="IPR037068">
    <property type="entry name" value="DNA_primase_core_N_sf"/>
</dbReference>
<feature type="domain" description="Toprim" evidence="2">
    <location>
        <begin position="1624"/>
        <end position="1711"/>
    </location>
</feature>
<dbReference type="PROSITE" id="PS50880">
    <property type="entry name" value="TOPRIM"/>
    <property type="match status" value="1"/>
</dbReference>
<dbReference type="Gene3D" id="3.40.1360.10">
    <property type="match status" value="1"/>
</dbReference>
<dbReference type="CDD" id="cd18809">
    <property type="entry name" value="SF1_C_RecD"/>
    <property type="match status" value="1"/>
</dbReference>
<dbReference type="CDD" id="cd03364">
    <property type="entry name" value="TOPRIM_DnaG_primases"/>
    <property type="match status" value="1"/>
</dbReference>
<dbReference type="Gene3D" id="2.30.30.940">
    <property type="match status" value="1"/>
</dbReference>
<dbReference type="Proteomes" id="UP001183176">
    <property type="component" value="Unassembled WGS sequence"/>
</dbReference>
<dbReference type="InterPro" id="IPR013264">
    <property type="entry name" value="DNAG_N"/>
</dbReference>
<dbReference type="SUPFAM" id="SSF56731">
    <property type="entry name" value="DNA primase core"/>
    <property type="match status" value="1"/>
</dbReference>
<dbReference type="InterPro" id="IPR006171">
    <property type="entry name" value="TOPRIM_dom"/>
</dbReference>
<feature type="region of interest" description="Disordered" evidence="1">
    <location>
        <begin position="1935"/>
        <end position="1968"/>
    </location>
</feature>
<dbReference type="InterPro" id="IPR034151">
    <property type="entry name" value="TOPRIM_DnaG_bac"/>
</dbReference>
<feature type="compositionally biased region" description="Pro residues" evidence="1">
    <location>
        <begin position="1937"/>
        <end position="1947"/>
    </location>
</feature>
<dbReference type="Pfam" id="PF13155">
    <property type="entry name" value="Toprim_2"/>
    <property type="match status" value="1"/>
</dbReference>
<protein>
    <submittedName>
        <fullName evidence="3">MobF family relaxase</fullName>
    </submittedName>
</protein>
<dbReference type="PANTHER" id="PTHR30313">
    <property type="entry name" value="DNA PRIMASE"/>
    <property type="match status" value="1"/>
</dbReference>
<feature type="region of interest" description="Disordered" evidence="1">
    <location>
        <begin position="1187"/>
        <end position="1206"/>
    </location>
</feature>
<proteinExistence type="predicted"/>
<dbReference type="Pfam" id="PF08751">
    <property type="entry name" value="TrwC"/>
    <property type="match status" value="1"/>
</dbReference>
<feature type="compositionally biased region" description="Low complexity" evidence="1">
    <location>
        <begin position="1828"/>
        <end position="1846"/>
    </location>
</feature>
<dbReference type="EMBL" id="JAVREH010000016">
    <property type="protein sequence ID" value="MDT0262324.1"/>
    <property type="molecule type" value="Genomic_DNA"/>
</dbReference>
<sequence>MTVHKLTAGDGYTYLTRQVAAHDATNRGYDNLGAYYDEKGEAPGVWMGTGVGAVPEFRHDGPVTEEEMVALFGEGRHPDANRIERAAIAAGKNDSQVDQATRLGNPYRVYEQANMFHRRSAGAFRDHNIAFGLHADTPVPPEERARIRTDLARTMFVETYGRPPADARELSGHLARISRQSTTAVAGYDLAFSPVKSVSTLWAVAPLDIAQTIEGAHQDAVKDTVTWLENNATYTRSGRNGVAQIDTQGLVAAAFTHRDSRSGDPDLHTHVAISNKVRALDGRWLALDGRPLFKNGVAASERYNTRLEALLIQRLGVQFADRPGDDPSKRPVREIVGVDGPLPRQWSSRRAAIDVRRAVLSAQFHVDHGRPPTPHEAIALAGQANKETRQAKHEPRSYAEQRATWRTEALAVLGGEAGLRDYLRGALQHRHSGRDAQAMTPTWVNQTAVTVLSVVQSGRATWQPNHVRAEAERQARGAGVRLADLDRAVDAVVDEALVPARSMPLGIISDPGADVAEPAPLRRRDGSSVYTVAGAQLYTSSDIIAAEEAIVAAAGRRDGRLVSAETVNLALLESRANGVELNPGQVQMVHELATSGARAQLALAPAGTGKTTAMRVLSRAWTRPQADGANGGRVVGLAPSAAAAAVLREEIDTSTDTIAKLVHALETGIDVPDWVASIGPDTLVVIDEAGMAGTTDLAKAIGYVTERGGSVRLIGDDQQLAATGAGGVLRDVAATHGAVTLSQVLRFTHPDTGAPNHAEGAASLALRDGDSAAIAYYIDNGRVHVGDITTVIDDAFTAWSTDRAAGRDAIMLAPTRDLVAELNDRARRDRLTDQDGPTGREVRLIDHSHASAGDAIITRKNNRKTPITATDWVKNGDRWTVDTVRENGALDVTHLRTGRHITLPAEYVARHVSLGYATTVHGAQGITADASHTVATGQESRQLLYVAMTRGRHANHVYLTTAGDGDPHSVITRDALLPPTAVDILTRVLARDGSPSSATSATRAAADPARRLRDGADQYHDALGVAAADVLGDTRMAEIDAIADTIIPGLSHREAYPALRAHLALLAVDGHHPETVLRQALDTGRGLDDARDVAAVLDWRLDPTGHRSTGTGPLPWLPAIPDTLRDNPDWGRYLARRVDVIATATADVSTRARDWTPTSAPAWAKPIIDRNPDLVADLAVWRAANNVDDGDRRPTGPPLPAAADARAQRTLNERVTRLLGNPTTATGRWAPLADSIDQRITADPYWPTLADRLTVADRAGIDITSLVHTVGRETPLPDEQPAAALWWRLSRHLTPAAMTATDHSVSDTLRPDWTPVLPDLVGPAAAERIEADPAWPGLVAAVTHARRGGWEPEQLLTTAHDLLRSGHPEDEPLRPDELATALVWRIGMLADTTRASPAYLLPNTDAAFDDHWLASLVEPDPSTEPGSAWAWSAQAHHATEEQSLTGYPSDAEMDVAIDEANKWVTALVPRERLVDLNTQAAAFFADHYADAWAPGYVTERLGSDLTDDPRATVGYAPDRWTALTSHLRRHGATDEELVGAGLGSYASTGRVIDRFRDRLVVPIKAAGHDGQTEIHGFIGRRNPAKAEADDAGPKYLNTADTDLFSKSHELYGLVENAEALAAGATPVLVEGPMDAIAVTLAGDGAYVGVAPLGTAFTDVQANALRPYIGPDRPGIIVATDSDRAGQQAALRAFWQLTARGDNPRHLVVANGKDPAELLQNRGADALRDGLASVVPLADSVITARTATWADQLDTVEGRVFTARAAAQVITALPPDQWPSQLASIVARTGIWPDTALAELFDAHTTWSADPYAAARRHLAERLPDPAPDDTAAPTSATSTSGPAAYTNDEPTLPSVTDRWSALAESVTPRLTDDPGWPSLAASLDRAEQTGYDVRSRLPAMVISHPLPAEHVARSVEFRLAEAWPGSIAARNRTIIRPPQPEASPQPIDPAVLNDRPVDRSATRLFPRK</sequence>
<dbReference type="SUPFAM" id="SSF52540">
    <property type="entry name" value="P-loop containing nucleoside triphosphate hydrolases"/>
    <property type="match status" value="2"/>
</dbReference>
<dbReference type="Gene3D" id="3.90.980.10">
    <property type="entry name" value="DNA primase, catalytic core, N-terminal domain"/>
    <property type="match status" value="1"/>
</dbReference>
<evidence type="ECO:0000259" key="2">
    <source>
        <dbReference type="PROSITE" id="PS50880"/>
    </source>
</evidence>
<gene>
    <name evidence="3" type="primary">mobF</name>
    <name evidence="3" type="ORF">RM423_13080</name>
</gene>
<organism evidence="3 4">
    <name type="scientific">Jatrophihabitans lederbergiae</name>
    <dbReference type="NCBI Taxonomy" id="3075547"/>
    <lineage>
        <taxon>Bacteria</taxon>
        <taxon>Bacillati</taxon>
        <taxon>Actinomycetota</taxon>
        <taxon>Actinomycetes</taxon>
        <taxon>Jatrophihabitantales</taxon>
        <taxon>Jatrophihabitantaceae</taxon>
        <taxon>Jatrophihabitans</taxon>
    </lineage>
</organism>
<reference evidence="4" key="1">
    <citation type="submission" date="2023-07" db="EMBL/GenBank/DDBJ databases">
        <title>30 novel species of actinomycetes from the DSMZ collection.</title>
        <authorList>
            <person name="Nouioui I."/>
        </authorList>
    </citation>
    <scope>NUCLEOTIDE SEQUENCE [LARGE SCALE GENOMIC DNA]</scope>
    <source>
        <strain evidence="4">DSM 44399</strain>
    </source>
</reference>
<comment type="caution">
    <text evidence="3">The sequence shown here is derived from an EMBL/GenBank/DDBJ whole genome shotgun (WGS) entry which is preliminary data.</text>
</comment>
<feature type="region of interest" description="Disordered" evidence="1">
    <location>
        <begin position="1822"/>
        <end position="1854"/>
    </location>
</feature>
<dbReference type="SMART" id="SM00493">
    <property type="entry name" value="TOPRIM"/>
    <property type="match status" value="1"/>
</dbReference>
<evidence type="ECO:0000313" key="4">
    <source>
        <dbReference type="Proteomes" id="UP001183176"/>
    </source>
</evidence>
<dbReference type="Gene3D" id="3.40.50.300">
    <property type="entry name" value="P-loop containing nucleotide triphosphate hydrolases"/>
    <property type="match status" value="2"/>
</dbReference>
<evidence type="ECO:0000313" key="3">
    <source>
        <dbReference type="EMBL" id="MDT0262324.1"/>
    </source>
</evidence>
<dbReference type="PANTHER" id="PTHR30313:SF2">
    <property type="entry name" value="DNA PRIMASE"/>
    <property type="match status" value="1"/>
</dbReference>
<accession>A0ABU2JCY2</accession>
<dbReference type="InterPro" id="IPR050219">
    <property type="entry name" value="DnaG_primase"/>
</dbReference>
<dbReference type="RefSeq" id="WP_311423495.1">
    <property type="nucleotide sequence ID" value="NZ_JAVREH010000016.1"/>
</dbReference>
<dbReference type="InterPro" id="IPR027417">
    <property type="entry name" value="P-loop_NTPase"/>
</dbReference>
<dbReference type="Pfam" id="PF08275">
    <property type="entry name" value="DNAG_N"/>
    <property type="match status" value="1"/>
</dbReference>
<name>A0ABU2JCY2_9ACTN</name>
<dbReference type="SUPFAM" id="SSF55464">
    <property type="entry name" value="Origin of replication-binding domain, RBD-like"/>
    <property type="match status" value="1"/>
</dbReference>
<dbReference type="InterPro" id="IPR014862">
    <property type="entry name" value="TrwC"/>
</dbReference>
<keyword evidence="4" id="KW-1185">Reference proteome</keyword>
<dbReference type="NCBIfam" id="NF041492">
    <property type="entry name" value="MobF"/>
    <property type="match status" value="1"/>
</dbReference>
<evidence type="ECO:0000256" key="1">
    <source>
        <dbReference type="SAM" id="MobiDB-lite"/>
    </source>
</evidence>
<dbReference type="Pfam" id="PF13604">
    <property type="entry name" value="AAA_30"/>
    <property type="match status" value="1"/>
</dbReference>